<dbReference type="InterPro" id="IPR020013">
    <property type="entry name" value="Flagellar_FlgE/F/G"/>
</dbReference>
<dbReference type="InterPro" id="IPR010930">
    <property type="entry name" value="Flg_bb/hook_C_dom"/>
</dbReference>
<organism evidence="9 10">
    <name type="scientific">Mesobaculum littorinae</name>
    <dbReference type="NCBI Taxonomy" id="2486419"/>
    <lineage>
        <taxon>Bacteria</taxon>
        <taxon>Pseudomonadati</taxon>
        <taxon>Pseudomonadota</taxon>
        <taxon>Alphaproteobacteria</taxon>
        <taxon>Rhodobacterales</taxon>
        <taxon>Roseobacteraceae</taxon>
        <taxon>Mesobaculum</taxon>
    </lineage>
</organism>
<dbReference type="RefSeq" id="WP_127906646.1">
    <property type="nucleotide sequence ID" value="NZ_RQXX01000003.1"/>
</dbReference>
<evidence type="ECO:0000256" key="2">
    <source>
        <dbReference type="ARBA" id="ARBA00009677"/>
    </source>
</evidence>
<evidence type="ECO:0000256" key="5">
    <source>
        <dbReference type="RuleBase" id="RU362116"/>
    </source>
</evidence>
<keyword evidence="9" id="KW-0969">Cilium</keyword>
<keyword evidence="9" id="KW-0282">Flagellum</keyword>
<proteinExistence type="inferred from homology"/>
<evidence type="ECO:0000256" key="3">
    <source>
        <dbReference type="ARBA" id="ARBA00019015"/>
    </source>
</evidence>
<evidence type="ECO:0000259" key="7">
    <source>
        <dbReference type="Pfam" id="PF06429"/>
    </source>
</evidence>
<evidence type="ECO:0000256" key="1">
    <source>
        <dbReference type="ARBA" id="ARBA00004117"/>
    </source>
</evidence>
<dbReference type="Gene3D" id="2.60.98.20">
    <property type="entry name" value="Flagellar hook protein FlgE"/>
    <property type="match status" value="1"/>
</dbReference>
<protein>
    <recommendedName>
        <fullName evidence="3 5">Flagellar hook protein FlgE</fullName>
    </recommendedName>
</protein>
<dbReference type="NCBIfam" id="TIGR03506">
    <property type="entry name" value="FlgEFG_subfam"/>
    <property type="match status" value="1"/>
</dbReference>
<dbReference type="GO" id="GO:0009424">
    <property type="term" value="C:bacterial-type flagellum hook"/>
    <property type="evidence" value="ECO:0007669"/>
    <property type="project" value="TreeGrafter"/>
</dbReference>
<dbReference type="GO" id="GO:0009425">
    <property type="term" value="C:bacterial-type flagellum basal body"/>
    <property type="evidence" value="ECO:0007669"/>
    <property type="project" value="UniProtKB-SubCell"/>
</dbReference>
<evidence type="ECO:0000259" key="6">
    <source>
        <dbReference type="Pfam" id="PF00460"/>
    </source>
</evidence>
<dbReference type="Pfam" id="PF00460">
    <property type="entry name" value="Flg_bb_rod"/>
    <property type="match status" value="1"/>
</dbReference>
<dbReference type="InterPro" id="IPR037058">
    <property type="entry name" value="Falgellar_hook_FlgE_sf"/>
</dbReference>
<evidence type="ECO:0000313" key="9">
    <source>
        <dbReference type="EMBL" id="RVV97981.1"/>
    </source>
</evidence>
<accession>A0A438AGZ2</accession>
<dbReference type="InterPro" id="IPR019776">
    <property type="entry name" value="Flagellar_basal_body_rod_CS"/>
</dbReference>
<dbReference type="InterPro" id="IPR001444">
    <property type="entry name" value="Flag_bb_rod_N"/>
</dbReference>
<dbReference type="Pfam" id="PF07559">
    <property type="entry name" value="FlgE_D2"/>
    <property type="match status" value="1"/>
</dbReference>
<dbReference type="SUPFAM" id="SSF117143">
    <property type="entry name" value="Flagellar hook protein flgE"/>
    <property type="match status" value="1"/>
</dbReference>
<dbReference type="PANTHER" id="PTHR30435">
    <property type="entry name" value="FLAGELLAR PROTEIN"/>
    <property type="match status" value="1"/>
</dbReference>
<dbReference type="PROSITE" id="PS00588">
    <property type="entry name" value="FLAGELLA_BB_ROD"/>
    <property type="match status" value="1"/>
</dbReference>
<dbReference type="PANTHER" id="PTHR30435:SF1">
    <property type="entry name" value="FLAGELLAR HOOK PROTEIN FLGE"/>
    <property type="match status" value="1"/>
</dbReference>
<feature type="domain" description="Flagellar basal-body/hook protein C-terminal" evidence="7">
    <location>
        <begin position="389"/>
        <end position="431"/>
    </location>
</feature>
<comment type="caution">
    <text evidence="9">The sequence shown here is derived from an EMBL/GenBank/DDBJ whole genome shotgun (WGS) entry which is preliminary data.</text>
</comment>
<dbReference type="Proteomes" id="UP000285908">
    <property type="component" value="Unassembled WGS sequence"/>
</dbReference>
<dbReference type="GO" id="GO:0071978">
    <property type="term" value="P:bacterial-type flagellum-dependent swarming motility"/>
    <property type="evidence" value="ECO:0007669"/>
    <property type="project" value="TreeGrafter"/>
</dbReference>
<gene>
    <name evidence="9" type="ORF">EKE94_10970</name>
</gene>
<dbReference type="InterPro" id="IPR011491">
    <property type="entry name" value="FlgE_D2"/>
</dbReference>
<evidence type="ECO:0000256" key="4">
    <source>
        <dbReference type="ARBA" id="ARBA00023143"/>
    </source>
</evidence>
<dbReference type="AlphaFoldDB" id="A0A438AGZ2"/>
<keyword evidence="4 5" id="KW-0975">Bacterial flagellum</keyword>
<reference evidence="9 10" key="1">
    <citation type="submission" date="2018-11" db="EMBL/GenBank/DDBJ databases">
        <title>Mesobaculum littorinae gen. nov., sp. nov., isolated from Littorina scabra that represents a novel genus of the order Rhodobacteraceae.</title>
        <authorList>
            <person name="Li F."/>
        </authorList>
    </citation>
    <scope>NUCLEOTIDE SEQUENCE [LARGE SCALE GENOMIC DNA]</scope>
    <source>
        <strain evidence="9 10">M0103</strain>
    </source>
</reference>
<name>A0A438AGZ2_9RHOB</name>
<feature type="domain" description="Flagellar hook protein FlgE D2" evidence="8">
    <location>
        <begin position="186"/>
        <end position="312"/>
    </location>
</feature>
<dbReference type="OrthoDB" id="8372879at2"/>
<evidence type="ECO:0000313" key="10">
    <source>
        <dbReference type="Proteomes" id="UP000285908"/>
    </source>
</evidence>
<evidence type="ECO:0000259" key="8">
    <source>
        <dbReference type="Pfam" id="PF07559"/>
    </source>
</evidence>
<comment type="subcellular location">
    <subcellularLocation>
        <location evidence="1 5">Bacterial flagellum basal body</location>
    </subcellularLocation>
</comment>
<feature type="domain" description="Flagellar basal body rod protein N-terminal" evidence="6">
    <location>
        <begin position="7"/>
        <end position="37"/>
    </location>
</feature>
<sequence>MSISSSLQAGVSGLNANATRLATISDNIANASTNGYKRNSAEFHSMVIGNNTAGQYTAGGVRATTATAISERGQLIGTGNSTDFAIAGRGFLPVTDIVAVNNESIELPFRLMTTGSFQPNDDGYLVNSAGMALMGWPANPDGTIPEMRRDTSQELEPVQVTHNQFAANPTRNVQLGLNLPASGTLSDADGDTLQISTEYFDNLGVSQTLDFTFTPDIPANGQSNTWTMVIADSSQGGAVVGEYELTFDTADGSGGTLEQVNVVSGPAYNADGTLDLALPTQAMTLAIGEIGDPNGLTQLEADFAPTTLSKDGSPVGNLLDVEINPNGVLYASYDNGFTRPIYRVPVVDVQNADGLNVHDGQTYSVSEESGPFFLWNAAEGPVGEVSGYTLENSTVDIAEELTTLIQTQRAYSSNAKIIQTVDEMMQETTNLKR</sequence>
<keyword evidence="10" id="KW-1185">Reference proteome</keyword>
<comment type="similarity">
    <text evidence="2 5">Belongs to the flagella basal body rod proteins family.</text>
</comment>
<dbReference type="Pfam" id="PF06429">
    <property type="entry name" value="Flg_bbr_C"/>
    <property type="match status" value="1"/>
</dbReference>
<dbReference type="EMBL" id="RQXX01000003">
    <property type="protein sequence ID" value="RVV97981.1"/>
    <property type="molecule type" value="Genomic_DNA"/>
</dbReference>
<comment type="function">
    <text evidence="5">A flexible structure which links the flagellar filament to the drive apparatus in the basal body.</text>
</comment>
<keyword evidence="9" id="KW-0966">Cell projection</keyword>
<dbReference type="GO" id="GO:0005829">
    <property type="term" value="C:cytosol"/>
    <property type="evidence" value="ECO:0007669"/>
    <property type="project" value="TreeGrafter"/>
</dbReference>
<dbReference type="InterPro" id="IPR037925">
    <property type="entry name" value="FlgE/F/G-like"/>
</dbReference>